<dbReference type="GO" id="GO:0006508">
    <property type="term" value="P:proteolysis"/>
    <property type="evidence" value="ECO:0007669"/>
    <property type="project" value="UniProtKB-KW"/>
</dbReference>
<evidence type="ECO:0000256" key="4">
    <source>
        <dbReference type="ARBA" id="ARBA00022676"/>
    </source>
</evidence>
<evidence type="ECO:0000256" key="13">
    <source>
        <dbReference type="ARBA" id="ARBA00023316"/>
    </source>
</evidence>
<evidence type="ECO:0000256" key="10">
    <source>
        <dbReference type="ARBA" id="ARBA00022989"/>
    </source>
</evidence>
<dbReference type="AlphaFoldDB" id="A0A1I0HDQ0"/>
<feature type="domain" description="Fibronectin type-III" evidence="18">
    <location>
        <begin position="948"/>
        <end position="1021"/>
    </location>
</feature>
<name>A0A1I0HDQ0_9BACI</name>
<dbReference type="GO" id="GO:0030288">
    <property type="term" value="C:outer membrane-bounded periplasmic space"/>
    <property type="evidence" value="ECO:0007669"/>
    <property type="project" value="TreeGrafter"/>
</dbReference>
<dbReference type="SUPFAM" id="SSF49265">
    <property type="entry name" value="Fibronectin type III"/>
    <property type="match status" value="1"/>
</dbReference>
<evidence type="ECO:0000256" key="6">
    <source>
        <dbReference type="ARBA" id="ARBA00022692"/>
    </source>
</evidence>
<evidence type="ECO:0000256" key="12">
    <source>
        <dbReference type="ARBA" id="ARBA00023268"/>
    </source>
</evidence>
<dbReference type="InterPro" id="IPR013783">
    <property type="entry name" value="Ig-like_fold"/>
</dbReference>
<evidence type="ECO:0000256" key="17">
    <source>
        <dbReference type="SAM" id="Phobius"/>
    </source>
</evidence>
<evidence type="ECO:0000259" key="18">
    <source>
        <dbReference type="SMART" id="SM00060"/>
    </source>
</evidence>
<keyword evidence="1" id="KW-1003">Cell membrane</keyword>
<dbReference type="SMART" id="SM00060">
    <property type="entry name" value="FN3"/>
    <property type="match status" value="2"/>
</dbReference>
<dbReference type="InterPro" id="IPR003961">
    <property type="entry name" value="FN3_dom"/>
</dbReference>
<keyword evidence="11 17" id="KW-0472">Membrane</keyword>
<keyword evidence="7" id="KW-0378">Hydrolase</keyword>
<evidence type="ECO:0000256" key="7">
    <source>
        <dbReference type="ARBA" id="ARBA00022801"/>
    </source>
</evidence>
<dbReference type="InterPro" id="IPR001264">
    <property type="entry name" value="Glyco_trans_51"/>
</dbReference>
<keyword evidence="10 17" id="KW-1133">Transmembrane helix</keyword>
<evidence type="ECO:0000256" key="3">
    <source>
        <dbReference type="ARBA" id="ARBA00022670"/>
    </source>
</evidence>
<sequence>MNEKLRQFVHNVKSWWQTGKLQKFSRITSDVTWNIILIFLVLGLIGAFFVGGIGVGYFASLVKEEPIRSYADMRQNIYNYEETTDLYFSNNKHLGELRANLHREEVDIENVSEHAINAVIATEDELFYNHKGVVPKAILRALFQEFTNSETQSGGSTLTQQLIKNQILTNEVSFERKAKELLLALRLENFFKKEEILEAYLNVVPYGRDSSGRNIAGIQTAAQGIFGVDAKDLNIPQAAFIAGLPQSPFGYAPFTNGGEIKSKEGLEPGFNRMKTVLDRMHENGYINDKQYEDALNYDLTKDFIEPKPSPIQNYPYLTFEIEQKASSIVAEHLAEQDGYTKEDLENNDKLREEYNIIAKRNLQQNGYKIHTTIDKEIYDAHQKLAKKYEHFKPSQTVIVENPETGEKEEKEIQVQPGAVLLENKTGKILSFVGGQNYKENQNNHAFDRARPNGSTMKPLLDYAPAMEKGIIQPASPVLDVKGKNGWYPSNYVASSESGITDARTALAKSLNIPAARIYKKMLGDQPPPATYLDRMGYTTLIDNERTSDYENPSMSIGSMSYGVSVEENVNAFATFGNMGKFVDAYMIEKIETKDGEILYEHETEEQEVFSPQTSYLTLDLMRDVISSGTATYVNSILNNPSVDWAGKTGSTENIQDAWFVATNPNVTIGTWIGYDTYDKDGDGDGYGHPSDNKNSDPDRLIHLNYNTGSGLSYSNRNIRFWGELVNAATKIRPDIMAPEQKFDNPGGIVTRSVCAVSGLLPSEACKEAGLVTTDIFNAKYVPSEEDNSLIKGDYVKVDNKFYPAVEGTPEEFTEEGFMLNPEYLEEQGWDDVENLKKIIPDNEKWSKIQIPEIEELPDDGKAPSSPSNVSISGKTLTWNAPSDKDVIGYRVHMANEPGEPGETIGNTKNTKFTLPNNNQAYYVTAIDYYGRESSLSETAIHGEIHKNSLSLKDLSASAIKDGVRLTWNKPNSDEFSHVKVLRGSKVVGKNINSNSFVDKNIKPNQSYSYTVIPVDTDNDESKGQTITIETKINSSDEEDNGTNETEEE</sequence>
<dbReference type="GO" id="GO:0008360">
    <property type="term" value="P:regulation of cell shape"/>
    <property type="evidence" value="ECO:0007669"/>
    <property type="project" value="UniProtKB-KW"/>
</dbReference>
<dbReference type="SUPFAM" id="SSF56601">
    <property type="entry name" value="beta-lactamase/transpeptidase-like"/>
    <property type="match status" value="1"/>
</dbReference>
<feature type="domain" description="Fibronectin type-III" evidence="18">
    <location>
        <begin position="863"/>
        <end position="932"/>
    </location>
</feature>
<dbReference type="PANTHER" id="PTHR32282">
    <property type="entry name" value="BINDING PROTEIN TRANSPEPTIDASE, PUTATIVE-RELATED"/>
    <property type="match status" value="1"/>
</dbReference>
<dbReference type="InterPro" id="IPR023346">
    <property type="entry name" value="Lysozyme-like_dom_sf"/>
</dbReference>
<keyword evidence="9" id="KW-0573">Peptidoglycan synthesis</keyword>
<dbReference type="GO" id="GO:0008658">
    <property type="term" value="F:penicillin binding"/>
    <property type="evidence" value="ECO:0007669"/>
    <property type="project" value="InterPro"/>
</dbReference>
<dbReference type="PANTHER" id="PTHR32282:SF32">
    <property type="entry name" value="PENICILLIN-BINDING PROTEIN 2A"/>
    <property type="match status" value="1"/>
</dbReference>
<dbReference type="EMBL" id="FOHJ01000008">
    <property type="protein sequence ID" value="SET81136.1"/>
    <property type="molecule type" value="Genomic_DNA"/>
</dbReference>
<evidence type="ECO:0000313" key="19">
    <source>
        <dbReference type="EMBL" id="SET81136.1"/>
    </source>
</evidence>
<dbReference type="OrthoDB" id="9766909at2"/>
<evidence type="ECO:0000256" key="16">
    <source>
        <dbReference type="SAM" id="MobiDB-lite"/>
    </source>
</evidence>
<dbReference type="GO" id="GO:0009252">
    <property type="term" value="P:peptidoglycan biosynthetic process"/>
    <property type="evidence" value="ECO:0007669"/>
    <property type="project" value="UniProtKB-KW"/>
</dbReference>
<dbReference type="GO" id="GO:0009002">
    <property type="term" value="F:serine-type D-Ala-D-Ala carboxypeptidase activity"/>
    <property type="evidence" value="ECO:0007669"/>
    <property type="project" value="UniProtKB-EC"/>
</dbReference>
<feature type="region of interest" description="Disordered" evidence="16">
    <location>
        <begin position="856"/>
        <end position="875"/>
    </location>
</feature>
<evidence type="ECO:0000256" key="5">
    <source>
        <dbReference type="ARBA" id="ARBA00022679"/>
    </source>
</evidence>
<keyword evidence="2" id="KW-0121">Carboxypeptidase</keyword>
<dbReference type="CDD" id="cd00063">
    <property type="entry name" value="FN3"/>
    <property type="match status" value="1"/>
</dbReference>
<evidence type="ECO:0000256" key="1">
    <source>
        <dbReference type="ARBA" id="ARBA00022475"/>
    </source>
</evidence>
<dbReference type="GO" id="GO:0071555">
    <property type="term" value="P:cell wall organization"/>
    <property type="evidence" value="ECO:0007669"/>
    <property type="project" value="UniProtKB-KW"/>
</dbReference>
<dbReference type="Proteomes" id="UP000199095">
    <property type="component" value="Unassembled WGS sequence"/>
</dbReference>
<keyword evidence="8" id="KW-0133">Cell shape</keyword>
<feature type="compositionally biased region" description="Acidic residues" evidence="16">
    <location>
        <begin position="1035"/>
        <end position="1048"/>
    </location>
</feature>
<dbReference type="Gene3D" id="2.60.40.10">
    <property type="entry name" value="Immunoglobulins"/>
    <property type="match status" value="2"/>
</dbReference>
<accession>A0A1I0HDQ0</accession>
<dbReference type="Gene3D" id="1.10.3810.10">
    <property type="entry name" value="Biosynthetic peptidoglycan transglycosylase-like"/>
    <property type="match status" value="1"/>
</dbReference>
<dbReference type="InterPro" id="IPR036116">
    <property type="entry name" value="FN3_sf"/>
</dbReference>
<feature type="compositionally biased region" description="Polar residues" evidence="16">
    <location>
        <begin position="864"/>
        <end position="875"/>
    </location>
</feature>
<keyword evidence="5" id="KW-0808">Transferase</keyword>
<protein>
    <submittedName>
        <fullName evidence="19">Penicillin-binding protein</fullName>
    </submittedName>
</protein>
<keyword evidence="20" id="KW-1185">Reference proteome</keyword>
<comment type="catalytic activity">
    <reaction evidence="14">
        <text>Preferential cleavage: (Ac)2-L-Lys-D-Ala-|-D-Ala. Also transpeptidation of peptidyl-alanyl moieties that are N-acyl substituents of D-alanine.</text>
        <dbReference type="EC" id="3.4.16.4"/>
    </reaction>
</comment>
<keyword evidence="12" id="KW-0511">Multifunctional enzyme</keyword>
<dbReference type="STRING" id="237682.SAMN05421676_108149"/>
<dbReference type="InterPro" id="IPR012338">
    <property type="entry name" value="Beta-lactam/transpept-like"/>
</dbReference>
<evidence type="ECO:0000256" key="2">
    <source>
        <dbReference type="ARBA" id="ARBA00022645"/>
    </source>
</evidence>
<dbReference type="RefSeq" id="WP_093136269.1">
    <property type="nucleotide sequence ID" value="NZ_FOHJ01000008.1"/>
</dbReference>
<keyword evidence="6 17" id="KW-0812">Transmembrane</keyword>
<evidence type="ECO:0000256" key="15">
    <source>
        <dbReference type="ARBA" id="ARBA00049902"/>
    </source>
</evidence>
<dbReference type="Gene3D" id="3.40.710.10">
    <property type="entry name" value="DD-peptidase/beta-lactamase superfamily"/>
    <property type="match status" value="1"/>
</dbReference>
<evidence type="ECO:0000256" key="8">
    <source>
        <dbReference type="ARBA" id="ARBA00022960"/>
    </source>
</evidence>
<evidence type="ECO:0000313" key="20">
    <source>
        <dbReference type="Proteomes" id="UP000199095"/>
    </source>
</evidence>
<comment type="catalytic activity">
    <reaction evidence="15">
        <text>[GlcNAc-(1-&gt;4)-Mur2Ac(oyl-L-Ala-gamma-D-Glu-L-Lys-D-Ala-D-Ala)](n)-di-trans,octa-cis-undecaprenyl diphosphate + beta-D-GlcNAc-(1-&gt;4)-Mur2Ac(oyl-L-Ala-gamma-D-Glu-L-Lys-D-Ala-D-Ala)-di-trans,octa-cis-undecaprenyl diphosphate = [GlcNAc-(1-&gt;4)-Mur2Ac(oyl-L-Ala-gamma-D-Glu-L-Lys-D-Ala-D-Ala)](n+1)-di-trans,octa-cis-undecaprenyl diphosphate + di-trans,octa-cis-undecaprenyl diphosphate + H(+)</text>
        <dbReference type="Rhea" id="RHEA:23708"/>
        <dbReference type="Rhea" id="RHEA-COMP:9602"/>
        <dbReference type="Rhea" id="RHEA-COMP:9603"/>
        <dbReference type="ChEBI" id="CHEBI:15378"/>
        <dbReference type="ChEBI" id="CHEBI:58405"/>
        <dbReference type="ChEBI" id="CHEBI:60033"/>
        <dbReference type="ChEBI" id="CHEBI:78435"/>
        <dbReference type="EC" id="2.4.99.28"/>
    </reaction>
</comment>
<feature type="compositionally biased region" description="Polar residues" evidence="16">
    <location>
        <begin position="1023"/>
        <end position="1033"/>
    </location>
</feature>
<keyword evidence="3" id="KW-0645">Protease</keyword>
<dbReference type="InterPro" id="IPR001460">
    <property type="entry name" value="PCN-bd_Tpept"/>
</dbReference>
<keyword evidence="4" id="KW-0328">Glycosyltransferase</keyword>
<dbReference type="InterPro" id="IPR050396">
    <property type="entry name" value="Glycosyltr_51/Transpeptidase"/>
</dbReference>
<dbReference type="Pfam" id="PF00905">
    <property type="entry name" value="Transpeptidase"/>
    <property type="match status" value="1"/>
</dbReference>
<keyword evidence="13" id="KW-0961">Cell wall biogenesis/degradation</keyword>
<feature type="transmembrane region" description="Helical" evidence="17">
    <location>
        <begin position="31"/>
        <end position="59"/>
    </location>
</feature>
<organism evidence="19 20">
    <name type="scientific">Salinibacillus kushneri</name>
    <dbReference type="NCBI Taxonomy" id="237682"/>
    <lineage>
        <taxon>Bacteria</taxon>
        <taxon>Bacillati</taxon>
        <taxon>Bacillota</taxon>
        <taxon>Bacilli</taxon>
        <taxon>Bacillales</taxon>
        <taxon>Bacillaceae</taxon>
        <taxon>Salinibacillus</taxon>
    </lineage>
</organism>
<dbReference type="InterPro" id="IPR036950">
    <property type="entry name" value="PBP_transglycosylase"/>
</dbReference>
<reference evidence="20" key="1">
    <citation type="submission" date="2016-10" db="EMBL/GenBank/DDBJ databases">
        <authorList>
            <person name="Varghese N."/>
            <person name="Submissions S."/>
        </authorList>
    </citation>
    <scope>NUCLEOTIDE SEQUENCE [LARGE SCALE GENOMIC DNA]</scope>
    <source>
        <strain evidence="20">CGMCC 1.3566</strain>
    </source>
</reference>
<feature type="region of interest" description="Disordered" evidence="16">
    <location>
        <begin position="1014"/>
        <end position="1048"/>
    </location>
</feature>
<dbReference type="Gene3D" id="3.90.1310.40">
    <property type="match status" value="1"/>
</dbReference>
<dbReference type="Pfam" id="PF00912">
    <property type="entry name" value="Transgly"/>
    <property type="match status" value="1"/>
</dbReference>
<proteinExistence type="predicted"/>
<evidence type="ECO:0000256" key="9">
    <source>
        <dbReference type="ARBA" id="ARBA00022984"/>
    </source>
</evidence>
<dbReference type="SUPFAM" id="SSF53955">
    <property type="entry name" value="Lysozyme-like"/>
    <property type="match status" value="1"/>
</dbReference>
<evidence type="ECO:0000256" key="11">
    <source>
        <dbReference type="ARBA" id="ARBA00023136"/>
    </source>
</evidence>
<evidence type="ECO:0000256" key="14">
    <source>
        <dbReference type="ARBA" id="ARBA00034000"/>
    </source>
</evidence>
<gene>
    <name evidence="19" type="ORF">SAMN05421676_108149</name>
</gene>
<dbReference type="GO" id="GO:0008955">
    <property type="term" value="F:peptidoglycan glycosyltransferase activity"/>
    <property type="evidence" value="ECO:0007669"/>
    <property type="project" value="UniProtKB-EC"/>
</dbReference>